<dbReference type="InterPro" id="IPR029030">
    <property type="entry name" value="Caspase-like_dom_sf"/>
</dbReference>
<evidence type="ECO:0000256" key="2">
    <source>
        <dbReference type="ARBA" id="ARBA00023136"/>
    </source>
</evidence>
<evidence type="ECO:0000256" key="5">
    <source>
        <dbReference type="SAM" id="SignalP"/>
    </source>
</evidence>
<accession>A0A1B1A305</accession>
<dbReference type="Pfam" id="PF00656">
    <property type="entry name" value="Peptidase_C14"/>
    <property type="match status" value="1"/>
</dbReference>
<dbReference type="EMBL" id="CP015230">
    <property type="protein sequence ID" value="ANP40965.1"/>
    <property type="molecule type" value="Genomic_DNA"/>
</dbReference>
<gene>
    <name evidence="7" type="ORF">K529_009350</name>
</gene>
<dbReference type="PANTHER" id="PTHR30329">
    <property type="entry name" value="STATOR ELEMENT OF FLAGELLAR MOTOR COMPLEX"/>
    <property type="match status" value="1"/>
</dbReference>
<keyword evidence="7" id="KW-0282">Flagellum</keyword>
<dbReference type="InterPro" id="IPR036737">
    <property type="entry name" value="OmpA-like_sf"/>
</dbReference>
<dbReference type="InterPro" id="IPR011044">
    <property type="entry name" value="Quino_amine_DH_bsu"/>
</dbReference>
<dbReference type="InterPro" id="IPR011990">
    <property type="entry name" value="TPR-like_helical_dom_sf"/>
</dbReference>
<evidence type="ECO:0000313" key="7">
    <source>
        <dbReference type="EMBL" id="ANP40965.1"/>
    </source>
</evidence>
<dbReference type="SUPFAM" id="SSF48452">
    <property type="entry name" value="TPR-like"/>
    <property type="match status" value="1"/>
</dbReference>
<dbReference type="CDD" id="cd07185">
    <property type="entry name" value="OmpA_C-like"/>
    <property type="match status" value="1"/>
</dbReference>
<dbReference type="InterPro" id="IPR006664">
    <property type="entry name" value="OMP_bac"/>
</dbReference>
<dbReference type="Gene3D" id="1.25.40.10">
    <property type="entry name" value="Tetratricopeptide repeat domain"/>
    <property type="match status" value="2"/>
</dbReference>
<dbReference type="GO" id="GO:0006508">
    <property type="term" value="P:proteolysis"/>
    <property type="evidence" value="ECO:0007669"/>
    <property type="project" value="InterPro"/>
</dbReference>
<evidence type="ECO:0000256" key="3">
    <source>
        <dbReference type="ARBA" id="ARBA00023237"/>
    </source>
</evidence>
<evidence type="ECO:0000313" key="8">
    <source>
        <dbReference type="Proteomes" id="UP000013243"/>
    </source>
</evidence>
<comment type="subcellular location">
    <subcellularLocation>
        <location evidence="1">Cell outer membrane</location>
    </subcellularLocation>
</comment>
<dbReference type="Proteomes" id="UP000013243">
    <property type="component" value="Chromosome"/>
</dbReference>
<dbReference type="PROSITE" id="PS51123">
    <property type="entry name" value="OMPA_2"/>
    <property type="match status" value="1"/>
</dbReference>
<dbReference type="STRING" id="1265309.K529_009350"/>
<keyword evidence="7" id="KW-0966">Cell projection</keyword>
<feature type="chain" id="PRO_5008518350" evidence="5">
    <location>
        <begin position="24"/>
        <end position="1617"/>
    </location>
</feature>
<dbReference type="GeneID" id="28250036"/>
<sequence>MIRTAILRVICFLSLAWGASAQALECRYCEGKDLGDLIELSVSRNSGALRSQIRGWIAEKHPNTPAGYVARAWVLDQSGGDLKEVEQLYREGIKRDPSLGLGFTNLGYNLERQKRYDEAFDYYLQGAKAWPHHAFFVQYAYFNLKNREGEAAANEWFNSYAPTGPAQDWVYDYVRGVMARTKGDRSTADRYFKQALDRSTNASALTAWLDNRLRILSAQRADRNTRFNAIGEAIDWANDNRNDAALRHIGKILWDDFKMHREAHPIFRAAYEMNPSPEAAHDAFGSIGNDDFESAIAVLNQGLRDFPNNYHVLIGANWAWSEFKFDPQKAEDYGARAIAMAPTQGELDNAINQYARFAKEAALYDRAVPVFEKYLPTVNGTAYRNILGDYVDNRVHARDFEQANRLLQRAKEYGGFSDNWIAGRENRIRNALRLQGQRERFFAENPFLKDWEQRFGDSLRVTVEFATGKADIREAGLGVLQQAADALKALGAENYVFLIEGHTDITGSDKVNLPLSDARAKSVEQYFVESAGIAPERLQTVGYGSRIPLATNATDRGKQTNRRVEIRPYGNISAPQISTSGWLDARSLTLSPDGRYAVTGNTPAQVWDLERMLRVHQLPIGGSSREISPNGRYIAVKSSFVGVTGVTDNLLYIYDMRTGLMHSQLPNSIEIDEISWSPFSDAVAYSDRTGFLKVYDMATRTFRGVTKMGTIRGSEQIVWSGDGAHIVTKSPRTAHAVVRDAKSLQPVGSLRNTGWLHGFANTPDGKYLVGMNNSYELIVWTTSDWREIARKRMPAMTFKLIAHPTESKVMIADTFTNNTRLALVEVPSLNVTAQLQGDPEKILYGGFTPDGGHYITAMDDQIVYLNTRDLSVDQRKDGAAYKGRGLTMVPSQDLVMSRDSAGTSVWNIKTGRRVHRIEGEVYQTWRPLNQDGSVLFTFDEDGQMLKFDTTTFRSEVIKQIDGKPYSMRENDTHIVVGTVPQGEGPFQAPRSTIYMIEKATLNVVMQKSFDIVSEPVRFNDIYDPRVFVRLADNGMVAVTSSWMAGFKQGSTDGRVVTIYDGPANREVTTFQAEDRYFQMDWAEGGDVLKFRGKGTWYLHDPSNGKNTGRETPSPNYEIELADGRTLEWFWDHVALDGKELTFPHNLRYLEAHAERNLAIGLTTGNELIFIDLNRMEQALTIAPRKDGEWIAYTPDGRYTASLQGTEDVYWSLGDNYVPFSALAENYERPGLIRNLLDAIARGEALPDDGVDVDADVFEAPYAVRLISPQRSSTKDETYVVELEVLKDNADLADPEIEYTLNGRRVLKSRGFEEEAFFDGQETVGFSRRFDLNPGRNVIEASLVWRDARIQTQTLEIIREGGEAPDEKPSGQTLWFFGVGVSDYERSSQNLNFADRDATELAKLMESQEGKLFNRVETKVLTDAEATERNVRIQMNEFLDQSADDDVVVLFLAGHGVVDEEQELYFMTHEGDLAKPYTGMSVDRFRDYLENRPLNQNALMLLDICHSGAGGNRVVADDAVQNLTKGTGAVVFASSSGSELSFEDESFGGGHGAFTAALLEGLRGLADNRVGDRNGFNSLQELVLFTSSRVPELTEGQQRPQIPALSLNVDYPLSIATN</sequence>
<keyword evidence="2 4" id="KW-0472">Membrane</keyword>
<feature type="signal peptide" evidence="5">
    <location>
        <begin position="1"/>
        <end position="23"/>
    </location>
</feature>
<organism evidence="7 8">
    <name type="scientific">Tritonibacter mobilis F1926</name>
    <dbReference type="NCBI Taxonomy" id="1265309"/>
    <lineage>
        <taxon>Bacteria</taxon>
        <taxon>Pseudomonadati</taxon>
        <taxon>Pseudomonadota</taxon>
        <taxon>Alphaproteobacteria</taxon>
        <taxon>Rhodobacterales</taxon>
        <taxon>Paracoccaceae</taxon>
        <taxon>Tritonibacter</taxon>
    </lineage>
</organism>
<keyword evidence="5" id="KW-0732">Signal</keyword>
<dbReference type="Gene3D" id="3.30.1330.60">
    <property type="entry name" value="OmpA-like domain"/>
    <property type="match status" value="1"/>
</dbReference>
<dbReference type="GO" id="GO:0004197">
    <property type="term" value="F:cysteine-type endopeptidase activity"/>
    <property type="evidence" value="ECO:0007669"/>
    <property type="project" value="InterPro"/>
</dbReference>
<dbReference type="SUPFAM" id="SSF103088">
    <property type="entry name" value="OmpA-like"/>
    <property type="match status" value="1"/>
</dbReference>
<evidence type="ECO:0000256" key="4">
    <source>
        <dbReference type="PROSITE-ProRule" id="PRU00473"/>
    </source>
</evidence>
<name>A0A1B1A305_9RHOB</name>
<dbReference type="GO" id="GO:0009279">
    <property type="term" value="C:cell outer membrane"/>
    <property type="evidence" value="ECO:0007669"/>
    <property type="project" value="UniProtKB-SubCell"/>
</dbReference>
<feature type="domain" description="OmpA-like" evidence="6">
    <location>
        <begin position="452"/>
        <end position="572"/>
    </location>
</feature>
<dbReference type="OrthoDB" id="5525824at2"/>
<dbReference type="PRINTS" id="PR01021">
    <property type="entry name" value="OMPADOMAIN"/>
</dbReference>
<evidence type="ECO:0000259" key="6">
    <source>
        <dbReference type="PROSITE" id="PS51123"/>
    </source>
</evidence>
<dbReference type="KEGG" id="rmb:K529_009350"/>
<dbReference type="SUPFAM" id="SSF52129">
    <property type="entry name" value="Caspase-like"/>
    <property type="match status" value="1"/>
</dbReference>
<reference evidence="7 8" key="1">
    <citation type="journal article" date="2016" name="ISME J.">
        <title>Global occurrence and heterogeneity of the Roseobacter-clade species Ruegeria mobilis.</title>
        <authorList>
            <person name="Sonnenschein E."/>
            <person name="Gram L."/>
        </authorList>
    </citation>
    <scope>NUCLEOTIDE SEQUENCE [LARGE SCALE GENOMIC DNA]</scope>
    <source>
        <strain evidence="7 8">F1926</strain>
    </source>
</reference>
<proteinExistence type="predicted"/>
<dbReference type="InterPro" id="IPR050330">
    <property type="entry name" value="Bact_OuterMem_StrucFunc"/>
</dbReference>
<dbReference type="Gene3D" id="2.130.10.10">
    <property type="entry name" value="YVTN repeat-like/Quinoprotein amine dehydrogenase"/>
    <property type="match status" value="2"/>
</dbReference>
<dbReference type="Pfam" id="PF00691">
    <property type="entry name" value="OmpA"/>
    <property type="match status" value="1"/>
</dbReference>
<dbReference type="InterPro" id="IPR006665">
    <property type="entry name" value="OmpA-like"/>
</dbReference>
<dbReference type="InterPro" id="IPR011600">
    <property type="entry name" value="Pept_C14_caspase"/>
</dbReference>
<dbReference type="RefSeq" id="WP_005609455.1">
    <property type="nucleotide sequence ID" value="NZ_CP015230.1"/>
</dbReference>
<dbReference type="SUPFAM" id="SSF50969">
    <property type="entry name" value="YVTN repeat-like/Quinoprotein amine dehydrogenase"/>
    <property type="match status" value="2"/>
</dbReference>
<dbReference type="InterPro" id="IPR015943">
    <property type="entry name" value="WD40/YVTN_repeat-like_dom_sf"/>
</dbReference>
<evidence type="ECO:0000256" key="1">
    <source>
        <dbReference type="ARBA" id="ARBA00004442"/>
    </source>
</evidence>
<protein>
    <submittedName>
        <fullName evidence="7">Flagellar motor protein MotB</fullName>
    </submittedName>
</protein>
<dbReference type="Gene3D" id="3.40.50.1460">
    <property type="match status" value="1"/>
</dbReference>
<keyword evidence="3" id="KW-0998">Cell outer membrane</keyword>
<dbReference type="PANTHER" id="PTHR30329:SF21">
    <property type="entry name" value="LIPOPROTEIN YIAD-RELATED"/>
    <property type="match status" value="1"/>
</dbReference>
<keyword evidence="7" id="KW-0969">Cilium</keyword>